<feature type="domain" description="Type II/III secretion system secretin-like" evidence="13">
    <location>
        <begin position="455"/>
        <end position="619"/>
    </location>
</feature>
<feature type="region of interest" description="Disordered" evidence="11">
    <location>
        <begin position="654"/>
        <end position="703"/>
    </location>
</feature>
<evidence type="ECO:0000256" key="4">
    <source>
        <dbReference type="ARBA" id="ARBA00022452"/>
    </source>
</evidence>
<feature type="signal peptide" evidence="12">
    <location>
        <begin position="1"/>
        <end position="30"/>
    </location>
</feature>
<evidence type="ECO:0000256" key="3">
    <source>
        <dbReference type="ARBA" id="ARBA00022448"/>
    </source>
</evidence>
<feature type="domain" description="NolW-like" evidence="14">
    <location>
        <begin position="198"/>
        <end position="270"/>
    </location>
</feature>
<dbReference type="Gene3D" id="3.30.1370.120">
    <property type="match status" value="3"/>
</dbReference>
<keyword evidence="9" id="KW-0998">Cell outer membrane</keyword>
<evidence type="ECO:0000259" key="14">
    <source>
        <dbReference type="Pfam" id="PF03958"/>
    </source>
</evidence>
<dbReference type="NCBIfam" id="TIGR02517">
    <property type="entry name" value="type_II_gspD"/>
    <property type="match status" value="1"/>
</dbReference>
<evidence type="ECO:0000259" key="15">
    <source>
        <dbReference type="Pfam" id="PF21305"/>
    </source>
</evidence>
<comment type="subcellular location">
    <subcellularLocation>
        <location evidence="1 10">Cell outer membrane</location>
    </subcellularLocation>
</comment>
<evidence type="ECO:0000256" key="7">
    <source>
        <dbReference type="ARBA" id="ARBA00022927"/>
    </source>
</evidence>
<dbReference type="InterPro" id="IPR013356">
    <property type="entry name" value="T2SS_GspD"/>
</dbReference>
<keyword evidence="17" id="KW-1185">Reference proteome</keyword>
<feature type="chain" id="PRO_5046945054" evidence="12">
    <location>
        <begin position="31"/>
        <end position="703"/>
    </location>
</feature>
<dbReference type="InterPro" id="IPR001775">
    <property type="entry name" value="GspD/PilQ"/>
</dbReference>
<dbReference type="RefSeq" id="WP_324695715.1">
    <property type="nucleotide sequence ID" value="NZ_JAYMYJ010000112.1"/>
</dbReference>
<dbReference type="InterPro" id="IPR049371">
    <property type="entry name" value="GspD-like_N0"/>
</dbReference>
<dbReference type="PANTHER" id="PTHR30332:SF24">
    <property type="entry name" value="SECRETIN GSPD-RELATED"/>
    <property type="match status" value="1"/>
</dbReference>
<dbReference type="EMBL" id="JAYMYJ010000112">
    <property type="protein sequence ID" value="MEB4591821.1"/>
    <property type="molecule type" value="Genomic_DNA"/>
</dbReference>
<dbReference type="PRINTS" id="PR00811">
    <property type="entry name" value="BCTERIALGSPD"/>
</dbReference>
<evidence type="ECO:0000256" key="10">
    <source>
        <dbReference type="RuleBase" id="RU004004"/>
    </source>
</evidence>
<dbReference type="Pfam" id="PF03958">
    <property type="entry name" value="Secretin_N"/>
    <property type="match status" value="3"/>
</dbReference>
<evidence type="ECO:0000256" key="9">
    <source>
        <dbReference type="ARBA" id="ARBA00023237"/>
    </source>
</evidence>
<evidence type="ECO:0000313" key="17">
    <source>
        <dbReference type="Proteomes" id="UP001308005"/>
    </source>
</evidence>
<keyword evidence="3 10" id="KW-0813">Transport</keyword>
<evidence type="ECO:0000256" key="11">
    <source>
        <dbReference type="SAM" id="MobiDB-lite"/>
    </source>
</evidence>
<evidence type="ECO:0000256" key="2">
    <source>
        <dbReference type="ARBA" id="ARBA00006980"/>
    </source>
</evidence>
<keyword evidence="5" id="KW-0812">Transmembrane</keyword>
<dbReference type="Proteomes" id="UP001308005">
    <property type="component" value="Unassembled WGS sequence"/>
</dbReference>
<evidence type="ECO:0000256" key="5">
    <source>
        <dbReference type="ARBA" id="ARBA00022692"/>
    </source>
</evidence>
<accession>A0ABU6CYA6</accession>
<feature type="domain" description="NolW-like" evidence="14">
    <location>
        <begin position="133"/>
        <end position="192"/>
    </location>
</feature>
<comment type="similarity">
    <text evidence="2">Belongs to the bacterial secretin family. GSP D subfamily.</text>
</comment>
<dbReference type="Pfam" id="PF00263">
    <property type="entry name" value="Secretin"/>
    <property type="match status" value="1"/>
</dbReference>
<comment type="caution">
    <text evidence="16">The sequence shown here is derived from an EMBL/GenBank/DDBJ whole genome shotgun (WGS) entry which is preliminary data.</text>
</comment>
<feature type="domain" description="GspD-like N0" evidence="15">
    <location>
        <begin position="37"/>
        <end position="106"/>
    </location>
</feature>
<evidence type="ECO:0000259" key="13">
    <source>
        <dbReference type="Pfam" id="PF00263"/>
    </source>
</evidence>
<dbReference type="InterPro" id="IPR050810">
    <property type="entry name" value="Bact_Secretion_Sys_Channel"/>
</dbReference>
<sequence>MKSHNRFKSFLSSGAITCSLWLLTATISLQADDATPINLQDTDIRQLIGIVAKTTGKNFIIDQQVRGKVTFISGRGLDKDGLYEAFLAVLQVHGYEAVQSGNLIKIVPAGKARANVAPLVADAAESDADETITQVVNLDYIPVTTAIQTLMPLSGQGETSILPNQASNSLVIKGKAQNVARLLDVIRNVDKPNNEDFELVPLEYAVASQVASTLQGLMGGGAAAAAGGGAIPATGKASADERTNSVLISGDKQTRERMKNAIAKLDVQRAVEGDTKVIQLRYAKAEDVVNVLNGVAPNLQRYAGSRYYDYSAPTGANVAAAGSPDGTTQGAASATSGGVKVLADKSSNSIIISGPPTLQKNMIAVINQLDRRRAQVMVEAVIAEVSTDLSNQIGAALLSNGANNGGSGAIGYSNFGGLNTLAGLYGNIQASSIPTIPNGLLLGGGNNSFGAIVEALKGDAATNILSTPTLVTMDNEEAEITVGQEVPFITGQSTSSANSSTNPFTTIERKDVGLKFKITPQINRGDTVNLKIEQETSNLASSSVGAADLITNKRSITTNVMVEDSQILVLGGLIEDNYRDSESKVPLLGDIPILGGAFRNNTTNKTKNNLMVFIHPIILPDGQSADAYTRMKYHTMQQQQERSKVLQRNRLTEGASVLPPDMNQVSNGTADALHNPPPPPPQPVRKASQSRCNKADPFCNGAL</sequence>
<keyword evidence="7" id="KW-0653">Protein transport</keyword>
<dbReference type="InterPro" id="IPR038591">
    <property type="entry name" value="NolW-like_sf"/>
</dbReference>
<evidence type="ECO:0000256" key="6">
    <source>
        <dbReference type="ARBA" id="ARBA00022729"/>
    </source>
</evidence>
<dbReference type="InterPro" id="IPR004846">
    <property type="entry name" value="T2SS/T3SS_dom"/>
</dbReference>
<reference evidence="16 17" key="2">
    <citation type="submission" date="2024-01" db="EMBL/GenBank/DDBJ databases">
        <authorList>
            <person name="Xie X."/>
        </authorList>
    </citation>
    <scope>NUCLEOTIDE SEQUENCE [LARGE SCALE GENOMIC DNA]</scope>
    <source>
        <strain evidence="16">SCUT-1</strain>
    </source>
</reference>
<dbReference type="PANTHER" id="PTHR30332">
    <property type="entry name" value="PROBABLE GENERAL SECRETION PATHWAY PROTEIN D"/>
    <property type="match status" value="1"/>
</dbReference>
<keyword evidence="4" id="KW-1134">Transmembrane beta strand</keyword>
<dbReference type="InterPro" id="IPR005644">
    <property type="entry name" value="NolW-like"/>
</dbReference>
<gene>
    <name evidence="16" type="primary">gspD</name>
    <name evidence="16" type="ORF">VSS37_12585</name>
</gene>
<organism evidence="16 17">
    <name type="scientific">Candidatus Thiothrix phosphatis</name>
    <dbReference type="NCBI Taxonomy" id="3112415"/>
    <lineage>
        <taxon>Bacteria</taxon>
        <taxon>Pseudomonadati</taxon>
        <taxon>Pseudomonadota</taxon>
        <taxon>Gammaproteobacteria</taxon>
        <taxon>Thiotrichales</taxon>
        <taxon>Thiotrichaceae</taxon>
        <taxon>Thiothrix</taxon>
    </lineage>
</organism>
<name>A0ABU6CYA6_9GAMM</name>
<evidence type="ECO:0000256" key="8">
    <source>
        <dbReference type="ARBA" id="ARBA00023136"/>
    </source>
</evidence>
<evidence type="ECO:0000313" key="16">
    <source>
        <dbReference type="EMBL" id="MEB4591821.1"/>
    </source>
</evidence>
<evidence type="ECO:0000256" key="12">
    <source>
        <dbReference type="SAM" id="SignalP"/>
    </source>
</evidence>
<keyword evidence="8" id="KW-0472">Membrane</keyword>
<evidence type="ECO:0000256" key="1">
    <source>
        <dbReference type="ARBA" id="ARBA00004442"/>
    </source>
</evidence>
<keyword evidence="6 12" id="KW-0732">Signal</keyword>
<feature type="domain" description="NolW-like" evidence="14">
    <location>
        <begin position="275"/>
        <end position="375"/>
    </location>
</feature>
<protein>
    <submittedName>
        <fullName evidence="16">Type II secretion system secretin GspD</fullName>
    </submittedName>
</protein>
<proteinExistence type="inferred from homology"/>
<reference evidence="17" key="1">
    <citation type="submission" date="2023-07" db="EMBL/GenBank/DDBJ databases">
        <title>The carbon used by Thiothrix.</title>
        <authorList>
            <person name="Chen L."/>
        </authorList>
    </citation>
    <scope>NUCLEOTIDE SEQUENCE [LARGE SCALE GENOMIC DNA]</scope>
</reference>
<dbReference type="Pfam" id="PF21305">
    <property type="entry name" value="type_II_gspD_N0"/>
    <property type="match status" value="1"/>
</dbReference>